<sequence length="141" mass="15658">MGLPESERKAISHTFFLGLVIGPLFSFLFLLFRNGYFEDYGAGVPDDMHPSLSTFTESRYLADSTPQAHTESTQKSPLSFSPQGKAHQIASSICLVPVLTVCIVYTSLQTYAAAEITVADRAPPQYPHPLRRFRFRQGSVD</sequence>
<comment type="caution">
    <text evidence="2">The sequence shown here is derived from an EMBL/GenBank/DDBJ whole genome shotgun (WGS) entry which is preliminary data.</text>
</comment>
<keyword evidence="3" id="KW-1185">Reference proteome</keyword>
<gene>
    <name evidence="2" type="ORF">B0J11DRAFT_579156</name>
</gene>
<evidence type="ECO:0000313" key="2">
    <source>
        <dbReference type="EMBL" id="KAH7126720.1"/>
    </source>
</evidence>
<evidence type="ECO:0000256" key="1">
    <source>
        <dbReference type="SAM" id="Phobius"/>
    </source>
</evidence>
<organism evidence="2 3">
    <name type="scientific">Dendryphion nanum</name>
    <dbReference type="NCBI Taxonomy" id="256645"/>
    <lineage>
        <taxon>Eukaryota</taxon>
        <taxon>Fungi</taxon>
        <taxon>Dikarya</taxon>
        <taxon>Ascomycota</taxon>
        <taxon>Pezizomycotina</taxon>
        <taxon>Dothideomycetes</taxon>
        <taxon>Pleosporomycetidae</taxon>
        <taxon>Pleosporales</taxon>
        <taxon>Torulaceae</taxon>
        <taxon>Dendryphion</taxon>
    </lineage>
</organism>
<protein>
    <submittedName>
        <fullName evidence="2">Uncharacterized protein</fullName>
    </submittedName>
</protein>
<name>A0A9P9DU95_9PLEO</name>
<dbReference type="EMBL" id="JAGMWT010000006">
    <property type="protein sequence ID" value="KAH7126720.1"/>
    <property type="molecule type" value="Genomic_DNA"/>
</dbReference>
<feature type="transmembrane region" description="Helical" evidence="1">
    <location>
        <begin position="12"/>
        <end position="32"/>
    </location>
</feature>
<reference evidence="2" key="1">
    <citation type="journal article" date="2021" name="Nat. Commun.">
        <title>Genetic determinants of endophytism in the Arabidopsis root mycobiome.</title>
        <authorList>
            <person name="Mesny F."/>
            <person name="Miyauchi S."/>
            <person name="Thiergart T."/>
            <person name="Pickel B."/>
            <person name="Atanasova L."/>
            <person name="Karlsson M."/>
            <person name="Huettel B."/>
            <person name="Barry K.W."/>
            <person name="Haridas S."/>
            <person name="Chen C."/>
            <person name="Bauer D."/>
            <person name="Andreopoulos W."/>
            <person name="Pangilinan J."/>
            <person name="LaButti K."/>
            <person name="Riley R."/>
            <person name="Lipzen A."/>
            <person name="Clum A."/>
            <person name="Drula E."/>
            <person name="Henrissat B."/>
            <person name="Kohler A."/>
            <person name="Grigoriev I.V."/>
            <person name="Martin F.M."/>
            <person name="Hacquard S."/>
        </authorList>
    </citation>
    <scope>NUCLEOTIDE SEQUENCE</scope>
    <source>
        <strain evidence="2">MPI-CAGE-CH-0243</strain>
    </source>
</reference>
<keyword evidence="1" id="KW-0472">Membrane</keyword>
<dbReference type="AlphaFoldDB" id="A0A9P9DU95"/>
<evidence type="ECO:0000313" key="3">
    <source>
        <dbReference type="Proteomes" id="UP000700596"/>
    </source>
</evidence>
<keyword evidence="1" id="KW-0812">Transmembrane</keyword>
<keyword evidence="1" id="KW-1133">Transmembrane helix</keyword>
<proteinExistence type="predicted"/>
<dbReference type="Proteomes" id="UP000700596">
    <property type="component" value="Unassembled WGS sequence"/>
</dbReference>
<accession>A0A9P9DU95</accession>